<evidence type="ECO:0000313" key="2">
    <source>
        <dbReference type="EMBL" id="OAG36532.1"/>
    </source>
</evidence>
<organism evidence="2 3">
    <name type="scientific">Fonsecaea monophora</name>
    <dbReference type="NCBI Taxonomy" id="254056"/>
    <lineage>
        <taxon>Eukaryota</taxon>
        <taxon>Fungi</taxon>
        <taxon>Dikarya</taxon>
        <taxon>Ascomycota</taxon>
        <taxon>Pezizomycotina</taxon>
        <taxon>Eurotiomycetes</taxon>
        <taxon>Chaetothyriomycetidae</taxon>
        <taxon>Chaetothyriales</taxon>
        <taxon>Herpotrichiellaceae</taxon>
        <taxon>Fonsecaea</taxon>
    </lineage>
</organism>
<dbReference type="Proteomes" id="UP000077002">
    <property type="component" value="Unassembled WGS sequence"/>
</dbReference>
<reference evidence="2 3" key="1">
    <citation type="submission" date="2016-03" db="EMBL/GenBank/DDBJ databases">
        <title>Draft genome sequence of the Fonsecaea monophora CBS 269.37.</title>
        <authorList>
            <person name="Bombassaro A."/>
            <person name="Vinicius W.A."/>
            <person name="De Hoog S."/>
            <person name="Sun J."/>
            <person name="Souza E.M."/>
            <person name="Raittz R.T."/>
            <person name="Costa F."/>
            <person name="Leao A.C."/>
            <person name="Tadra-Sfeir M.Z."/>
            <person name="Baura V."/>
            <person name="Balsanelli E."/>
            <person name="Pedrosa F.O."/>
            <person name="Moreno L.F."/>
            <person name="Steffens M.B."/>
            <person name="Xi L."/>
            <person name="Bocca A.L."/>
            <person name="Felipe M.S."/>
            <person name="Teixeira M."/>
            <person name="Telles Filho F.Q."/>
            <person name="Azevedo C.M."/>
            <person name="Gomes R."/>
            <person name="Vicente V.A."/>
        </authorList>
    </citation>
    <scope>NUCLEOTIDE SEQUENCE [LARGE SCALE GENOMIC DNA]</scope>
    <source>
        <strain evidence="2 3">CBS 269.37</strain>
    </source>
</reference>
<gene>
    <name evidence="2" type="ORF">AYO21_09263</name>
</gene>
<name>A0A177EZQ5_9EURO</name>
<feature type="compositionally biased region" description="Basic residues" evidence="1">
    <location>
        <begin position="127"/>
        <end position="138"/>
    </location>
</feature>
<keyword evidence="3" id="KW-1185">Reference proteome</keyword>
<sequence length="228" mass="26142">MVLDQALDSVELNVVRLLRWQSLNVLTLDQALDSVELNVVRLLRWQISNFLTLSLIRKASAPRYHRVDEDLRDDQPFLYGTKNNIDPGLGHPGLAVLSQTEEILITRIHVTIEVRPVRGAQDSNSRSRSRSRDRKRNKRTSETGSWTESRTESMRRTTTMKTSYTGAIAVLNYVAKYTTEAERQSESYQQIATQLLPHLATTRPLLSFISKTMNRVREVCHLLLDLPL</sequence>
<protein>
    <submittedName>
        <fullName evidence="2">Uncharacterized protein</fullName>
    </submittedName>
</protein>
<dbReference type="EMBL" id="LVKK01000089">
    <property type="protein sequence ID" value="OAG36532.1"/>
    <property type="molecule type" value="Genomic_DNA"/>
</dbReference>
<dbReference type="GeneID" id="34604401"/>
<feature type="region of interest" description="Disordered" evidence="1">
    <location>
        <begin position="119"/>
        <end position="157"/>
    </location>
</feature>
<evidence type="ECO:0000256" key="1">
    <source>
        <dbReference type="SAM" id="MobiDB-lite"/>
    </source>
</evidence>
<dbReference type="RefSeq" id="XP_022508484.1">
    <property type="nucleotide sequence ID" value="XM_022659201.1"/>
</dbReference>
<comment type="caution">
    <text evidence="2">The sequence shown here is derived from an EMBL/GenBank/DDBJ whole genome shotgun (WGS) entry which is preliminary data.</text>
</comment>
<dbReference type="AlphaFoldDB" id="A0A177EZQ5"/>
<dbReference type="OrthoDB" id="4369803at2759"/>
<accession>A0A177EZQ5</accession>
<evidence type="ECO:0000313" key="3">
    <source>
        <dbReference type="Proteomes" id="UP000077002"/>
    </source>
</evidence>
<proteinExistence type="predicted"/>